<evidence type="ECO:0000256" key="2">
    <source>
        <dbReference type="ARBA" id="ARBA00022475"/>
    </source>
</evidence>
<keyword evidence="2" id="KW-1003">Cell membrane</keyword>
<organism evidence="8 9">
    <name type="scientific">Bowdeniella nasicola</name>
    <dbReference type="NCBI Taxonomy" id="208480"/>
    <lineage>
        <taxon>Bacteria</taxon>
        <taxon>Bacillati</taxon>
        <taxon>Actinomycetota</taxon>
        <taxon>Actinomycetes</taxon>
        <taxon>Actinomycetales</taxon>
        <taxon>Actinomycetaceae</taxon>
        <taxon>Bowdeniella</taxon>
    </lineage>
</organism>
<comment type="subcellular location">
    <subcellularLocation>
        <location evidence="1">Cell membrane</location>
        <topology evidence="1">Multi-pass membrane protein</topology>
    </subcellularLocation>
</comment>
<proteinExistence type="predicted"/>
<evidence type="ECO:0000256" key="1">
    <source>
        <dbReference type="ARBA" id="ARBA00004651"/>
    </source>
</evidence>
<dbReference type="EMBL" id="MQVR01000085">
    <property type="protein sequence ID" value="OKL53128.1"/>
    <property type="molecule type" value="Genomic_DNA"/>
</dbReference>
<dbReference type="InterPro" id="IPR023845">
    <property type="entry name" value="DUF3817_TM"/>
</dbReference>
<feature type="domain" description="DUF3817" evidence="7">
    <location>
        <begin position="13"/>
        <end position="111"/>
    </location>
</feature>
<dbReference type="GO" id="GO:0005886">
    <property type="term" value="C:plasma membrane"/>
    <property type="evidence" value="ECO:0007669"/>
    <property type="project" value="UniProtKB-SubCell"/>
</dbReference>
<gene>
    <name evidence="8" type="ORF">BSZ39_11125</name>
</gene>
<dbReference type="OrthoDB" id="9342687at2"/>
<evidence type="ECO:0000259" key="7">
    <source>
        <dbReference type="Pfam" id="PF12823"/>
    </source>
</evidence>
<protein>
    <recommendedName>
        <fullName evidence="7">DUF3817 domain-containing protein</fullName>
    </recommendedName>
</protein>
<evidence type="ECO:0000256" key="6">
    <source>
        <dbReference type="SAM" id="Phobius"/>
    </source>
</evidence>
<evidence type="ECO:0000313" key="9">
    <source>
        <dbReference type="Proteomes" id="UP000185628"/>
    </source>
</evidence>
<keyword evidence="3 6" id="KW-0812">Transmembrane</keyword>
<feature type="transmembrane region" description="Helical" evidence="6">
    <location>
        <begin position="17"/>
        <end position="39"/>
    </location>
</feature>
<comment type="caution">
    <text evidence="8">The sequence shown here is derived from an EMBL/GenBank/DDBJ whole genome shotgun (WGS) entry which is preliminary data.</text>
</comment>
<keyword evidence="4 6" id="KW-1133">Transmembrane helix</keyword>
<dbReference type="STRING" id="208480.SAMN02910418_01002"/>
<feature type="transmembrane region" description="Helical" evidence="6">
    <location>
        <begin position="87"/>
        <end position="106"/>
    </location>
</feature>
<evidence type="ECO:0000256" key="3">
    <source>
        <dbReference type="ARBA" id="ARBA00022692"/>
    </source>
</evidence>
<dbReference type="NCBIfam" id="TIGR03954">
    <property type="entry name" value="integ_memb_HG"/>
    <property type="match status" value="1"/>
</dbReference>
<keyword evidence="9" id="KW-1185">Reference proteome</keyword>
<dbReference type="PANTHER" id="PTHR40077:SF2">
    <property type="entry name" value="MEMBRANE PROTEIN"/>
    <property type="match status" value="1"/>
</dbReference>
<feature type="transmembrane region" description="Helical" evidence="6">
    <location>
        <begin position="59"/>
        <end position="80"/>
    </location>
</feature>
<dbReference type="PANTHER" id="PTHR40077">
    <property type="entry name" value="MEMBRANE PROTEIN-RELATED"/>
    <property type="match status" value="1"/>
</dbReference>
<keyword evidence="5 6" id="KW-0472">Membrane</keyword>
<dbReference type="Proteomes" id="UP000185628">
    <property type="component" value="Unassembled WGS sequence"/>
</dbReference>
<name>A0A1Q5PZR9_9ACTO</name>
<evidence type="ECO:0000313" key="8">
    <source>
        <dbReference type="EMBL" id="OKL53128.1"/>
    </source>
</evidence>
<accession>A0A1Q5PZR9</accession>
<dbReference type="AlphaFoldDB" id="A0A1Q5PZR9"/>
<evidence type="ECO:0000256" key="4">
    <source>
        <dbReference type="ARBA" id="ARBA00022989"/>
    </source>
</evidence>
<sequence length="129" mass="14683">MTSVESKARTAFSRYRIMAFITGTLLLLLTLEIVLKYVLQLNGLEDPNSTWSARPVIGNWIAIVHGWVYVIYLITVFGLWSQMRWGFGRMIALIVAGVIPVMSFILEPTAKKWVEADLPELVAKEKELR</sequence>
<evidence type="ECO:0000256" key="5">
    <source>
        <dbReference type="ARBA" id="ARBA00023136"/>
    </source>
</evidence>
<dbReference type="Pfam" id="PF12823">
    <property type="entry name" value="DUF3817"/>
    <property type="match status" value="1"/>
</dbReference>
<dbReference type="RefSeq" id="WP_073717402.1">
    <property type="nucleotide sequence ID" value="NZ_MQVR01000085.1"/>
</dbReference>
<reference evidence="9" key="1">
    <citation type="submission" date="2016-12" db="EMBL/GenBank/DDBJ databases">
        <authorList>
            <person name="Meng X."/>
        </authorList>
    </citation>
    <scope>NUCLEOTIDE SEQUENCE [LARGE SCALE GENOMIC DNA]</scope>
    <source>
        <strain evidence="9">DSM 19116</strain>
    </source>
</reference>